<reference evidence="1 2" key="1">
    <citation type="journal article" date="2015" name="Nature">
        <title>rRNA introns, odd ribosomes, and small enigmatic genomes across a large radiation of phyla.</title>
        <authorList>
            <person name="Brown C.T."/>
            <person name="Hug L.A."/>
            <person name="Thomas B.C."/>
            <person name="Sharon I."/>
            <person name="Castelle C.J."/>
            <person name="Singh A."/>
            <person name="Wilkins M.J."/>
            <person name="Williams K.H."/>
            <person name="Banfield J.F."/>
        </authorList>
    </citation>
    <scope>NUCLEOTIDE SEQUENCE [LARGE SCALE GENOMIC DNA]</scope>
</reference>
<evidence type="ECO:0000313" key="2">
    <source>
        <dbReference type="Proteomes" id="UP000033866"/>
    </source>
</evidence>
<name>A0A0G0B639_9BACT</name>
<dbReference type="Proteomes" id="UP000033866">
    <property type="component" value="Unassembled WGS sequence"/>
</dbReference>
<comment type="caution">
    <text evidence="1">The sequence shown here is derived from an EMBL/GenBank/DDBJ whole genome shotgun (WGS) entry which is preliminary data.</text>
</comment>
<organism evidence="1 2">
    <name type="scientific">candidate division WS6 bacterium GW2011_GWE1_34_7</name>
    <dbReference type="NCBI Taxonomy" id="1619093"/>
    <lineage>
        <taxon>Bacteria</taxon>
        <taxon>Candidatus Dojkabacteria</taxon>
    </lineage>
</organism>
<accession>A0A0G0B639</accession>
<gene>
    <name evidence="1" type="ORF">UR61_C0039G0001</name>
</gene>
<evidence type="ECO:0000313" key="1">
    <source>
        <dbReference type="EMBL" id="KKP64804.1"/>
    </source>
</evidence>
<dbReference type="EMBL" id="LBPV01000039">
    <property type="protein sequence ID" value="KKP64804.1"/>
    <property type="molecule type" value="Genomic_DNA"/>
</dbReference>
<sequence length="75" mass="8651">MNSHSDLNLSGTRTVILPADWGKDTIKVDEFLRFLEKIQKVSYLNYVVFRNCEELGPNDILADKEMITLRKNGVH</sequence>
<protein>
    <submittedName>
        <fullName evidence="1">Uncharacterized protein</fullName>
    </submittedName>
</protein>
<proteinExistence type="predicted"/>
<dbReference type="AlphaFoldDB" id="A0A0G0B639"/>